<protein>
    <submittedName>
        <fullName evidence="2">Uncharacterized protein</fullName>
    </submittedName>
</protein>
<gene>
    <name evidence="2" type="ORF">ACIOUF_22055</name>
</gene>
<reference evidence="2 3" key="1">
    <citation type="submission" date="2024-10" db="EMBL/GenBank/DDBJ databases">
        <title>The Natural Products Discovery Center: Release of the First 8490 Sequenced Strains for Exploring Actinobacteria Biosynthetic Diversity.</title>
        <authorList>
            <person name="Kalkreuter E."/>
            <person name="Kautsar S.A."/>
            <person name="Yang D."/>
            <person name="Bader C.D."/>
            <person name="Teijaro C.N."/>
            <person name="Fluegel L."/>
            <person name="Davis C.M."/>
            <person name="Simpson J.R."/>
            <person name="Lauterbach L."/>
            <person name="Steele A.D."/>
            <person name="Gui C."/>
            <person name="Meng S."/>
            <person name="Li G."/>
            <person name="Viehrig K."/>
            <person name="Ye F."/>
            <person name="Su P."/>
            <person name="Kiefer A.F."/>
            <person name="Nichols A."/>
            <person name="Cepeda A.J."/>
            <person name="Yan W."/>
            <person name="Fan B."/>
            <person name="Jiang Y."/>
            <person name="Adhikari A."/>
            <person name="Zheng C.-J."/>
            <person name="Schuster L."/>
            <person name="Cowan T.M."/>
            <person name="Smanski M.J."/>
            <person name="Chevrette M.G."/>
            <person name="De Carvalho L.P.S."/>
            <person name="Shen B."/>
        </authorList>
    </citation>
    <scope>NUCLEOTIDE SEQUENCE [LARGE SCALE GENOMIC DNA]</scope>
    <source>
        <strain evidence="2 3">NPDC087689</strain>
    </source>
</reference>
<dbReference type="Proteomes" id="UP001617296">
    <property type="component" value="Unassembled WGS sequence"/>
</dbReference>
<feature type="non-terminal residue" evidence="2">
    <location>
        <position position="1"/>
    </location>
</feature>
<keyword evidence="3" id="KW-1185">Reference proteome</keyword>
<organism evidence="2 3">
    <name type="scientific">Pseudomonas iridis</name>
    <dbReference type="NCBI Taxonomy" id="2710587"/>
    <lineage>
        <taxon>Bacteria</taxon>
        <taxon>Pseudomonadati</taxon>
        <taxon>Pseudomonadota</taxon>
        <taxon>Gammaproteobacteria</taxon>
        <taxon>Pseudomonadales</taxon>
        <taxon>Pseudomonadaceae</taxon>
        <taxon>Pseudomonas</taxon>
    </lineage>
</organism>
<name>A0ABW8DP47_9PSED</name>
<dbReference type="RefSeq" id="WP_401284977.1">
    <property type="nucleotide sequence ID" value="NZ_JBIUVY010000048.1"/>
</dbReference>
<sequence length="60" mass="6747">GYDSNHSRINTQKGCRHSPPKNSRELYLIHGASVTFTCHPDCMQKRPDLSTEAFSRLNSG</sequence>
<dbReference type="EMBL" id="JBIUVY010000048">
    <property type="protein sequence ID" value="MFJ2289004.1"/>
    <property type="molecule type" value="Genomic_DNA"/>
</dbReference>
<accession>A0ABW8DP47</accession>
<proteinExistence type="predicted"/>
<evidence type="ECO:0000313" key="3">
    <source>
        <dbReference type="Proteomes" id="UP001617296"/>
    </source>
</evidence>
<feature type="region of interest" description="Disordered" evidence="1">
    <location>
        <begin position="1"/>
        <end position="22"/>
    </location>
</feature>
<comment type="caution">
    <text evidence="2">The sequence shown here is derived from an EMBL/GenBank/DDBJ whole genome shotgun (WGS) entry which is preliminary data.</text>
</comment>
<evidence type="ECO:0000256" key="1">
    <source>
        <dbReference type="SAM" id="MobiDB-lite"/>
    </source>
</evidence>
<evidence type="ECO:0000313" key="2">
    <source>
        <dbReference type="EMBL" id="MFJ2289004.1"/>
    </source>
</evidence>